<dbReference type="EMBL" id="QZJF01000002">
    <property type="protein sequence ID" value="RJR28280.1"/>
    <property type="molecule type" value="Genomic_DNA"/>
</dbReference>
<reference evidence="1 2" key="1">
    <citation type="journal article" date="2017" name="ISME J.">
        <title>Energy and carbon metabolisms in a deep terrestrial subsurface fluid microbial community.</title>
        <authorList>
            <person name="Momper L."/>
            <person name="Jungbluth S.P."/>
            <person name="Lee M.D."/>
            <person name="Amend J.P."/>
        </authorList>
    </citation>
    <scope>NUCLEOTIDE SEQUENCE [LARGE SCALE GENOMIC DNA]</scope>
    <source>
        <strain evidence="1">SURF_46</strain>
    </source>
</reference>
<dbReference type="AlphaFoldDB" id="A0A3A4ZNJ0"/>
<sequence length="191" mass="20855">MFKFAPNVVAAMFIGMIIIAVASMFVPGVTAEQEPPETVSVTAASRGFDADFEFAAMQVVKSKGSKVVLGRDLEQPLLNRHIELLESVGKFYTHSYPTADGHQMVTAFLTLDLEGPHPIAGETVFVQIYKEPACAVVSFYRNPTGEPEAAQSCTAGCNCEFTQHDVPAKNFFANVALEFMRMLQLTPQESN</sequence>
<evidence type="ECO:0000313" key="1">
    <source>
        <dbReference type="EMBL" id="RJR28280.1"/>
    </source>
</evidence>
<dbReference type="PROSITE" id="PS00430">
    <property type="entry name" value="TONB_DEPENDENT_REC_1"/>
    <property type="match status" value="1"/>
</dbReference>
<comment type="caution">
    <text evidence="1">The sequence shown here is derived from an EMBL/GenBank/DDBJ whole genome shotgun (WGS) entry which is preliminary data.</text>
</comment>
<evidence type="ECO:0000313" key="2">
    <source>
        <dbReference type="Proteomes" id="UP000265540"/>
    </source>
</evidence>
<dbReference type="InterPro" id="IPR010916">
    <property type="entry name" value="TonB_box_CS"/>
</dbReference>
<protein>
    <submittedName>
        <fullName evidence="1">Uncharacterized protein</fullName>
    </submittedName>
</protein>
<dbReference type="Proteomes" id="UP000265540">
    <property type="component" value="Unassembled WGS sequence"/>
</dbReference>
<proteinExistence type="predicted"/>
<organism evidence="1 2">
    <name type="scientific">candidate division WWE3 bacterium</name>
    <dbReference type="NCBI Taxonomy" id="2053526"/>
    <lineage>
        <taxon>Bacteria</taxon>
        <taxon>Katanobacteria</taxon>
    </lineage>
</organism>
<gene>
    <name evidence="1" type="ORF">C4561_00255</name>
</gene>
<name>A0A3A4ZNJ0_UNCKA</name>
<accession>A0A3A4ZNJ0</accession>